<organism evidence="2 3">
    <name type="scientific">Kineococcus mangrovi</name>
    <dbReference type="NCBI Taxonomy" id="1660183"/>
    <lineage>
        <taxon>Bacteria</taxon>
        <taxon>Bacillati</taxon>
        <taxon>Actinomycetota</taxon>
        <taxon>Actinomycetes</taxon>
        <taxon>Kineosporiales</taxon>
        <taxon>Kineosporiaceae</taxon>
        <taxon>Kineococcus</taxon>
    </lineage>
</organism>
<dbReference type="GO" id="GO:0016853">
    <property type="term" value="F:isomerase activity"/>
    <property type="evidence" value="ECO:0007669"/>
    <property type="project" value="UniProtKB-KW"/>
</dbReference>
<dbReference type="InterPro" id="IPR013022">
    <property type="entry name" value="Xyl_isomerase-like_TIM-brl"/>
</dbReference>
<dbReference type="PANTHER" id="PTHR12110:SF41">
    <property type="entry name" value="INOSOSE DEHYDRATASE"/>
    <property type="match status" value="1"/>
</dbReference>
<dbReference type="InterPro" id="IPR036237">
    <property type="entry name" value="Xyl_isomerase-like_sf"/>
</dbReference>
<evidence type="ECO:0000313" key="2">
    <source>
        <dbReference type="EMBL" id="MEZ0493404.1"/>
    </source>
</evidence>
<proteinExistence type="predicted"/>
<evidence type="ECO:0000313" key="3">
    <source>
        <dbReference type="Proteomes" id="UP001566476"/>
    </source>
</evidence>
<keyword evidence="3" id="KW-1185">Reference proteome</keyword>
<dbReference type="Gene3D" id="3.20.20.150">
    <property type="entry name" value="Divalent-metal-dependent TIM barrel enzymes"/>
    <property type="match status" value="1"/>
</dbReference>
<dbReference type="PANTHER" id="PTHR12110">
    <property type="entry name" value="HYDROXYPYRUVATE ISOMERASE"/>
    <property type="match status" value="1"/>
</dbReference>
<dbReference type="Pfam" id="PF01261">
    <property type="entry name" value="AP_endonuc_2"/>
    <property type="match status" value="1"/>
</dbReference>
<comment type="caution">
    <text evidence="2">The sequence shown here is derived from an EMBL/GenBank/DDBJ whole genome shotgun (WGS) entry which is preliminary data.</text>
</comment>
<keyword evidence="2" id="KW-0413">Isomerase</keyword>
<evidence type="ECO:0000259" key="1">
    <source>
        <dbReference type="Pfam" id="PF01261"/>
    </source>
</evidence>
<accession>A0ABV4I722</accession>
<gene>
    <name evidence="2" type="ORF">AB2L28_14285</name>
</gene>
<name>A0ABV4I722_9ACTN</name>
<protein>
    <submittedName>
        <fullName evidence="2">Sugar phosphate isomerase/epimerase family protein</fullName>
    </submittedName>
</protein>
<dbReference type="EMBL" id="JBGGTQ010000006">
    <property type="protein sequence ID" value="MEZ0493404.1"/>
    <property type="molecule type" value="Genomic_DNA"/>
</dbReference>
<dbReference type="Proteomes" id="UP001566476">
    <property type="component" value="Unassembled WGS sequence"/>
</dbReference>
<dbReference type="RefSeq" id="WP_370719648.1">
    <property type="nucleotide sequence ID" value="NZ_JBGGTQ010000006.1"/>
</dbReference>
<dbReference type="SUPFAM" id="SSF51658">
    <property type="entry name" value="Xylose isomerase-like"/>
    <property type="match status" value="1"/>
</dbReference>
<sequence>MSRPPRHRRLAVNPLPWVLGPDGFDLSEQTLTTAMSELGPLGFTALQADVPQGWSAQRYRALLEANGFSPAPGYFGGDFADRDALGRVVEAARRHAATQAELGLDVCFLAHDLVPERIAAPATGVNPSTERTLSIADGMAAAAAAAAAEGVRFALHPHVGSYVETEGETRTVLEATAGSALAFGPDTGHLAWAGAAPERLVADHADRVVALHLKDVDQAAAAAARADRADYLAATTGHHVWTEPGRGSVDLTAVLAALPPGFEGWTVLEVDVPNLPTARRSTQVARENLLALPFFAVGPQPAAVPA</sequence>
<feature type="domain" description="Xylose isomerase-like TIM barrel" evidence="1">
    <location>
        <begin position="42"/>
        <end position="280"/>
    </location>
</feature>
<reference evidence="2 3" key="1">
    <citation type="submission" date="2024-07" db="EMBL/GenBank/DDBJ databases">
        <authorList>
            <person name="Thanompreechachai J."/>
            <person name="Duangmal K."/>
        </authorList>
    </citation>
    <scope>NUCLEOTIDE SEQUENCE [LARGE SCALE GENOMIC DNA]</scope>
    <source>
        <strain evidence="2 3">TBRC 1896</strain>
    </source>
</reference>
<dbReference type="InterPro" id="IPR050312">
    <property type="entry name" value="IolE/XylAMocC-like"/>
</dbReference>